<dbReference type="Gene3D" id="3.40.50.1820">
    <property type="entry name" value="alpha/beta hydrolase"/>
    <property type="match status" value="1"/>
</dbReference>
<dbReference type="GO" id="GO:0016787">
    <property type="term" value="F:hydrolase activity"/>
    <property type="evidence" value="ECO:0007669"/>
    <property type="project" value="UniProtKB-KW"/>
</dbReference>
<keyword evidence="2" id="KW-0378">Hydrolase</keyword>
<dbReference type="InterPro" id="IPR000073">
    <property type="entry name" value="AB_hydrolase_1"/>
</dbReference>
<keyword evidence="3" id="KW-1185">Reference proteome</keyword>
<organism evidence="2 3">
    <name type="scientific">Tepidiforma flava</name>
    <dbReference type="NCBI Taxonomy" id="3004094"/>
    <lineage>
        <taxon>Bacteria</taxon>
        <taxon>Bacillati</taxon>
        <taxon>Chloroflexota</taxon>
        <taxon>Tepidiformia</taxon>
        <taxon>Tepidiformales</taxon>
        <taxon>Tepidiformaceae</taxon>
        <taxon>Tepidiforma</taxon>
    </lineage>
</organism>
<dbReference type="InterPro" id="IPR050266">
    <property type="entry name" value="AB_hydrolase_sf"/>
</dbReference>
<accession>A0ABY7MER3</accession>
<dbReference type="Pfam" id="PF12697">
    <property type="entry name" value="Abhydrolase_6"/>
    <property type="match status" value="1"/>
</dbReference>
<name>A0ABY7MER3_9CHLR</name>
<sequence>MDVALAHAAAGAGDPPIVFIHGLCCDRRAWQPQFDDLSRDHRCIAVDLRGRGETPAQPPFGIARAAQDVAALIDRLGLGRSVIVGHSLGGITALVLNELRPDLVLGIVTGDSPISEPRGGGANPLVQRIRDLGTREGLRPLVETFFTDETPAAAREYAETVMYSCPPEVAAGMLEDAPEVLGRLPDLVRLADEKPFMAIWAERPLGDPAWLRNMTKFARQEPLPGTGHFFQLEQPERTNALLRAFLDDVAADPRLR</sequence>
<evidence type="ECO:0000313" key="2">
    <source>
        <dbReference type="EMBL" id="WBL37563.1"/>
    </source>
</evidence>
<proteinExistence type="predicted"/>
<dbReference type="PANTHER" id="PTHR43798">
    <property type="entry name" value="MONOACYLGLYCEROL LIPASE"/>
    <property type="match status" value="1"/>
</dbReference>
<dbReference type="EMBL" id="CP115149">
    <property type="protein sequence ID" value="WBL37563.1"/>
    <property type="molecule type" value="Genomic_DNA"/>
</dbReference>
<gene>
    <name evidence="2" type="ORF">O0235_12870</name>
</gene>
<dbReference type="InterPro" id="IPR029058">
    <property type="entry name" value="AB_hydrolase_fold"/>
</dbReference>
<dbReference type="RefSeq" id="WP_270058077.1">
    <property type="nucleotide sequence ID" value="NZ_CP115149.1"/>
</dbReference>
<dbReference type="PANTHER" id="PTHR43798:SF33">
    <property type="entry name" value="HYDROLASE, PUTATIVE (AFU_ORTHOLOGUE AFUA_2G14860)-RELATED"/>
    <property type="match status" value="1"/>
</dbReference>
<dbReference type="SUPFAM" id="SSF53474">
    <property type="entry name" value="alpha/beta-Hydrolases"/>
    <property type="match status" value="1"/>
</dbReference>
<reference evidence="2 3" key="1">
    <citation type="journal article" date="2023" name="ISME J.">
        <title>Thermophilic Dehalococcoidia with unusual traits shed light on an unexpected past.</title>
        <authorList>
            <person name="Palmer M."/>
            <person name="Covington J.K."/>
            <person name="Zhou E.M."/>
            <person name="Thomas S.C."/>
            <person name="Habib N."/>
            <person name="Seymour C.O."/>
            <person name="Lai D."/>
            <person name="Johnston J."/>
            <person name="Hashimi A."/>
            <person name="Jiao J.Y."/>
            <person name="Muok A.R."/>
            <person name="Liu L."/>
            <person name="Xian W.D."/>
            <person name="Zhi X.Y."/>
            <person name="Li M.M."/>
            <person name="Silva L.P."/>
            <person name="Bowen B.P."/>
            <person name="Louie K."/>
            <person name="Briegel A."/>
            <person name="Pett-Ridge J."/>
            <person name="Weber P.K."/>
            <person name="Tocheva E.I."/>
            <person name="Woyke T."/>
            <person name="Northen T.R."/>
            <person name="Mayali X."/>
            <person name="Li W.J."/>
            <person name="Hedlund B.P."/>
        </authorList>
    </citation>
    <scope>NUCLEOTIDE SEQUENCE [LARGE SCALE GENOMIC DNA]</scope>
    <source>
        <strain evidence="2 3">YIM 72310</strain>
    </source>
</reference>
<evidence type="ECO:0000259" key="1">
    <source>
        <dbReference type="Pfam" id="PF12697"/>
    </source>
</evidence>
<evidence type="ECO:0000313" key="3">
    <source>
        <dbReference type="Proteomes" id="UP001212803"/>
    </source>
</evidence>
<protein>
    <submittedName>
        <fullName evidence="2">Alpha/beta hydrolase</fullName>
    </submittedName>
</protein>
<dbReference type="Proteomes" id="UP001212803">
    <property type="component" value="Chromosome"/>
</dbReference>
<feature type="domain" description="AB hydrolase-1" evidence="1">
    <location>
        <begin position="17"/>
        <end position="240"/>
    </location>
</feature>